<reference evidence="7 8" key="1">
    <citation type="journal article" name="Sci. Rep.">
        <title>Genome-scale phylogenetic analyses confirm Olpidium as the closest living zoosporic fungus to the non-flagellated, terrestrial fungi.</title>
        <authorList>
            <person name="Chang Y."/>
            <person name="Rochon D."/>
            <person name="Sekimoto S."/>
            <person name="Wang Y."/>
            <person name="Chovatia M."/>
            <person name="Sandor L."/>
            <person name="Salamov A."/>
            <person name="Grigoriev I.V."/>
            <person name="Stajich J.E."/>
            <person name="Spatafora J.W."/>
        </authorList>
    </citation>
    <scope>NUCLEOTIDE SEQUENCE [LARGE SCALE GENOMIC DNA]</scope>
    <source>
        <strain evidence="7">S191</strain>
    </source>
</reference>
<dbReference type="GO" id="GO:0000785">
    <property type="term" value="C:chromatin"/>
    <property type="evidence" value="ECO:0007669"/>
    <property type="project" value="TreeGrafter"/>
</dbReference>
<evidence type="ECO:0000256" key="3">
    <source>
        <dbReference type="ARBA" id="ARBA00022833"/>
    </source>
</evidence>
<dbReference type="InterPro" id="IPR013083">
    <property type="entry name" value="Znf_RING/FYVE/PHD"/>
</dbReference>
<dbReference type="AlphaFoldDB" id="A0A8H8A188"/>
<proteinExistence type="predicted"/>
<dbReference type="GO" id="GO:0008270">
    <property type="term" value="F:zinc ion binding"/>
    <property type="evidence" value="ECO:0007669"/>
    <property type="project" value="UniProtKB-KW"/>
</dbReference>
<dbReference type="GO" id="GO:0016925">
    <property type="term" value="P:protein sumoylation"/>
    <property type="evidence" value="ECO:0007669"/>
    <property type="project" value="TreeGrafter"/>
</dbReference>
<protein>
    <submittedName>
        <fullName evidence="7">MIZ/SP-RING zinc finger-domain-containing protein</fullName>
    </submittedName>
</protein>
<keyword evidence="3" id="KW-0862">Zinc</keyword>
<evidence type="ECO:0000256" key="4">
    <source>
        <dbReference type="PROSITE-ProRule" id="PRU00452"/>
    </source>
</evidence>
<comment type="caution">
    <text evidence="7">The sequence shown here is derived from an EMBL/GenBank/DDBJ whole genome shotgun (WGS) entry which is preliminary data.</text>
</comment>
<dbReference type="PANTHER" id="PTHR10782:SF4">
    <property type="entry name" value="TONALLI, ISOFORM E"/>
    <property type="match status" value="1"/>
</dbReference>
<gene>
    <name evidence="7" type="ORF">BJ554DRAFT_1377</name>
</gene>
<dbReference type="GO" id="GO:0061665">
    <property type="term" value="F:SUMO ligase activity"/>
    <property type="evidence" value="ECO:0007669"/>
    <property type="project" value="TreeGrafter"/>
</dbReference>
<dbReference type="PROSITE" id="PS51044">
    <property type="entry name" value="ZF_SP_RING"/>
    <property type="match status" value="1"/>
</dbReference>
<feature type="non-terminal residue" evidence="7">
    <location>
        <position position="1"/>
    </location>
</feature>
<keyword evidence="1" id="KW-0479">Metal-binding</keyword>
<evidence type="ECO:0000256" key="2">
    <source>
        <dbReference type="ARBA" id="ARBA00022771"/>
    </source>
</evidence>
<evidence type="ECO:0000313" key="8">
    <source>
        <dbReference type="Proteomes" id="UP000673691"/>
    </source>
</evidence>
<dbReference type="OrthoDB" id="28127at2759"/>
<name>A0A8H8A188_9FUNG</name>
<feature type="region of interest" description="Disordered" evidence="5">
    <location>
        <begin position="99"/>
        <end position="132"/>
    </location>
</feature>
<sequence length="288" mass="29537">AALTRIVVPARSKNCDHVQCFDARTFLELNKQIPTWKCPLCSSPVVWDDVRIDEYDVLAVRSQSRKDGYPKFGQLGRGLGRTRPGRQVEADLRRRLAGRRARTAGGYGGEPGQLGRRDPPDAAGGIDSGTEFETCPHREQRLDTAYTFLAAGEDIAVPAIVRDVGCGAEPSAAGATHGVEPFATGVGPGGGPFTVGAGGGLGTVSFTVYSGSTFYGHSGPGKEEFAAGAISGADPFAPGVPSGAQPFAGGTDPGAERPTTAVLTGRANSAAGSHSGHVLGAGDAPECC</sequence>
<organism evidence="7 8">
    <name type="scientific">Olpidium bornovanus</name>
    <dbReference type="NCBI Taxonomy" id="278681"/>
    <lineage>
        <taxon>Eukaryota</taxon>
        <taxon>Fungi</taxon>
        <taxon>Fungi incertae sedis</taxon>
        <taxon>Olpidiomycota</taxon>
        <taxon>Olpidiomycotina</taxon>
        <taxon>Olpidiomycetes</taxon>
        <taxon>Olpidiales</taxon>
        <taxon>Olpidiaceae</taxon>
        <taxon>Olpidium</taxon>
    </lineage>
</organism>
<accession>A0A8H8A188</accession>
<feature type="domain" description="SP-RING-type" evidence="6">
    <location>
        <begin position="1"/>
        <end position="65"/>
    </location>
</feature>
<dbReference type="PANTHER" id="PTHR10782">
    <property type="entry name" value="ZINC FINGER MIZ DOMAIN-CONTAINING PROTEIN"/>
    <property type="match status" value="1"/>
</dbReference>
<dbReference type="Proteomes" id="UP000673691">
    <property type="component" value="Unassembled WGS sequence"/>
</dbReference>
<keyword evidence="8" id="KW-1185">Reference proteome</keyword>
<evidence type="ECO:0000259" key="6">
    <source>
        <dbReference type="PROSITE" id="PS51044"/>
    </source>
</evidence>
<feature type="region of interest" description="Disordered" evidence="5">
    <location>
        <begin position="267"/>
        <end position="288"/>
    </location>
</feature>
<evidence type="ECO:0000256" key="5">
    <source>
        <dbReference type="SAM" id="MobiDB-lite"/>
    </source>
</evidence>
<dbReference type="InterPro" id="IPR004181">
    <property type="entry name" value="Znf_MIZ"/>
</dbReference>
<evidence type="ECO:0000256" key="1">
    <source>
        <dbReference type="ARBA" id="ARBA00022723"/>
    </source>
</evidence>
<dbReference type="Gene3D" id="3.30.40.10">
    <property type="entry name" value="Zinc/RING finger domain, C3HC4 (zinc finger)"/>
    <property type="match status" value="1"/>
</dbReference>
<keyword evidence="2 4" id="KW-0863">Zinc-finger</keyword>
<dbReference type="Pfam" id="PF02891">
    <property type="entry name" value="zf-MIZ"/>
    <property type="match status" value="1"/>
</dbReference>
<dbReference type="EMBL" id="JAEFCI010001045">
    <property type="protein sequence ID" value="KAG5463166.1"/>
    <property type="molecule type" value="Genomic_DNA"/>
</dbReference>
<evidence type="ECO:0000313" key="7">
    <source>
        <dbReference type="EMBL" id="KAG5463166.1"/>
    </source>
</evidence>
<dbReference type="CDD" id="cd16650">
    <property type="entry name" value="SP-RING_PIAS-like"/>
    <property type="match status" value="1"/>
</dbReference>